<dbReference type="InterPro" id="IPR007235">
    <property type="entry name" value="Glyco_trans_28_C"/>
</dbReference>
<evidence type="ECO:0000259" key="6">
    <source>
        <dbReference type="Pfam" id="PF06925"/>
    </source>
</evidence>
<reference evidence="7 8" key="1">
    <citation type="journal article" date="2019" name="Nat. Microbiol.">
        <title>Mediterranean grassland soil C-N compound turnover is dependent on rainfall and depth, and is mediated by genomically divergent microorganisms.</title>
        <authorList>
            <person name="Diamond S."/>
            <person name="Andeer P.F."/>
            <person name="Li Z."/>
            <person name="Crits-Christoph A."/>
            <person name="Burstein D."/>
            <person name="Anantharaman K."/>
            <person name="Lane K.R."/>
            <person name="Thomas B.C."/>
            <person name="Pan C."/>
            <person name="Northen T.R."/>
            <person name="Banfield J.F."/>
        </authorList>
    </citation>
    <scope>NUCLEOTIDE SEQUENCE [LARGE SCALE GENOMIC DNA]</scope>
    <source>
        <strain evidence="7">NP_3</strain>
    </source>
</reference>
<comment type="similarity">
    <text evidence="2">Belongs to the glycosyltransferase 28 family.</text>
</comment>
<comment type="caution">
    <text evidence="7">The sequence shown here is derived from an EMBL/GenBank/DDBJ whole genome shotgun (WGS) entry which is preliminary data.</text>
</comment>
<sequence>MRLSILSCNYGGGHRRVGEAIAAEWEAQTGGRAEVIDYFARFVHPVFDAITKFSYIQSVRRAPIMYGMFYKATGEIRPDSPVQRAINRMGLERLDRYLKAERPDVVCCVHCTPAGTMSDLKIAGRGEVPCLTVITDYVTHSQWIHPRVDEYCVPAAEVRDGLLARGISAQRITVTGLPIERKFLRALDRAAIARRLDLAPDRPVILVMAGAYAMLGGVGDVARLLARFPRPLQALIVCGHDRRLADQVRARMAGSPHPFQVFEYVDNVEELMAASDLLITKAGGVTVSEAMVLRLPMLIYRPIPGQEEGNTKYLLDHGAALAPKTPEMLHSMLETLLADPARLAAMKQAAAGLARPGATRDVVAHLAQLAGTSLRPAPQRTLATSIPRT</sequence>
<evidence type="ECO:0000256" key="1">
    <source>
        <dbReference type="ARBA" id="ARBA00004370"/>
    </source>
</evidence>
<dbReference type="InterPro" id="IPR050519">
    <property type="entry name" value="Glycosyltransf_28_UgtP"/>
</dbReference>
<gene>
    <name evidence="7" type="ORF">E6H00_02785</name>
</gene>
<dbReference type="GO" id="GO:0016758">
    <property type="term" value="F:hexosyltransferase activity"/>
    <property type="evidence" value="ECO:0007669"/>
    <property type="project" value="InterPro"/>
</dbReference>
<dbReference type="GO" id="GO:0009247">
    <property type="term" value="P:glycolipid biosynthetic process"/>
    <property type="evidence" value="ECO:0007669"/>
    <property type="project" value="InterPro"/>
</dbReference>
<dbReference type="EMBL" id="VBAK01000061">
    <property type="protein sequence ID" value="TMI92405.1"/>
    <property type="molecule type" value="Genomic_DNA"/>
</dbReference>
<evidence type="ECO:0000313" key="8">
    <source>
        <dbReference type="Proteomes" id="UP000318509"/>
    </source>
</evidence>
<proteinExistence type="inferred from homology"/>
<dbReference type="Pfam" id="PF04101">
    <property type="entry name" value="Glyco_tran_28_C"/>
    <property type="match status" value="1"/>
</dbReference>
<dbReference type="AlphaFoldDB" id="A0A537K9H6"/>
<dbReference type="Pfam" id="PF06925">
    <property type="entry name" value="MGDG_synth"/>
    <property type="match status" value="1"/>
</dbReference>
<feature type="domain" description="Glycosyl transferase family 28 C-terminal" evidence="5">
    <location>
        <begin position="231"/>
        <end position="352"/>
    </location>
</feature>
<evidence type="ECO:0000313" key="7">
    <source>
        <dbReference type="EMBL" id="TMI92405.1"/>
    </source>
</evidence>
<dbReference type="Proteomes" id="UP000318509">
    <property type="component" value="Unassembled WGS sequence"/>
</dbReference>
<comment type="subcellular location">
    <subcellularLocation>
        <location evidence="1">Membrane</location>
    </subcellularLocation>
</comment>
<evidence type="ECO:0000256" key="3">
    <source>
        <dbReference type="ARBA" id="ARBA00022676"/>
    </source>
</evidence>
<keyword evidence="4 7" id="KW-0808">Transferase</keyword>
<keyword evidence="3" id="KW-0328">Glycosyltransferase</keyword>
<dbReference type="PANTHER" id="PTHR43025">
    <property type="entry name" value="MONOGALACTOSYLDIACYLGLYCEROL SYNTHASE"/>
    <property type="match status" value="1"/>
</dbReference>
<dbReference type="Gene3D" id="3.40.50.2000">
    <property type="entry name" value="Glycogen Phosphorylase B"/>
    <property type="match status" value="1"/>
</dbReference>
<dbReference type="PANTHER" id="PTHR43025:SF3">
    <property type="entry name" value="MONOGALACTOSYLDIACYLGLYCEROL SYNTHASE 1, CHLOROPLASTIC"/>
    <property type="match status" value="1"/>
</dbReference>
<organism evidence="7 8">
    <name type="scientific">Candidatus Segetimicrobium genomatis</name>
    <dbReference type="NCBI Taxonomy" id="2569760"/>
    <lineage>
        <taxon>Bacteria</taxon>
        <taxon>Bacillati</taxon>
        <taxon>Candidatus Sysuimicrobiota</taxon>
        <taxon>Candidatus Sysuimicrobiia</taxon>
        <taxon>Candidatus Sysuimicrobiales</taxon>
        <taxon>Candidatus Segetimicrobiaceae</taxon>
        <taxon>Candidatus Segetimicrobium</taxon>
    </lineage>
</organism>
<accession>A0A537K9H6</accession>
<dbReference type="InterPro" id="IPR009695">
    <property type="entry name" value="Diacylglyc_glucosyltr_N"/>
</dbReference>
<feature type="domain" description="Diacylglycerol glucosyltransferase N-terminal" evidence="6">
    <location>
        <begin position="14"/>
        <end position="179"/>
    </location>
</feature>
<evidence type="ECO:0000259" key="5">
    <source>
        <dbReference type="Pfam" id="PF04101"/>
    </source>
</evidence>
<evidence type="ECO:0000256" key="2">
    <source>
        <dbReference type="ARBA" id="ARBA00006962"/>
    </source>
</evidence>
<name>A0A537K9H6_9BACT</name>
<protein>
    <submittedName>
        <fullName evidence="7">Glycosyltransferase</fullName>
    </submittedName>
</protein>
<evidence type="ECO:0000256" key="4">
    <source>
        <dbReference type="ARBA" id="ARBA00022679"/>
    </source>
</evidence>
<dbReference type="SUPFAM" id="SSF53756">
    <property type="entry name" value="UDP-Glycosyltransferase/glycogen phosphorylase"/>
    <property type="match status" value="1"/>
</dbReference>
<dbReference type="GO" id="GO:0016020">
    <property type="term" value="C:membrane"/>
    <property type="evidence" value="ECO:0007669"/>
    <property type="project" value="UniProtKB-SubCell"/>
</dbReference>